<accession>W3XDD0</accession>
<dbReference type="AlphaFoldDB" id="W3XDD0"/>
<keyword evidence="4" id="KW-1185">Reference proteome</keyword>
<dbReference type="GeneID" id="19270949"/>
<dbReference type="EMBL" id="KI912111">
    <property type="protein sequence ID" value="ETS84060.1"/>
    <property type="molecule type" value="Genomic_DNA"/>
</dbReference>
<gene>
    <name evidence="3" type="ORF">PFICI_05936</name>
</gene>
<protein>
    <recommendedName>
        <fullName evidence="5">FAD-binding FR-type domain-containing protein</fullName>
    </recommendedName>
</protein>
<feature type="transmembrane region" description="Helical" evidence="2">
    <location>
        <begin position="15"/>
        <end position="31"/>
    </location>
</feature>
<dbReference type="KEGG" id="pfy:PFICI_05936"/>
<name>W3XDD0_PESFW</name>
<dbReference type="SUPFAM" id="SSF52343">
    <property type="entry name" value="Ferredoxin reductase-like, C-terminal NADP-linked domain"/>
    <property type="match status" value="1"/>
</dbReference>
<evidence type="ECO:0000313" key="4">
    <source>
        <dbReference type="Proteomes" id="UP000030651"/>
    </source>
</evidence>
<dbReference type="InterPro" id="IPR051410">
    <property type="entry name" value="Ferric/Cupric_Reductase"/>
</dbReference>
<reference evidence="4" key="1">
    <citation type="journal article" date="2015" name="BMC Genomics">
        <title>Genomic and transcriptomic analysis of the endophytic fungus Pestalotiopsis fici reveals its lifestyle and high potential for synthesis of natural products.</title>
        <authorList>
            <person name="Wang X."/>
            <person name="Zhang X."/>
            <person name="Liu L."/>
            <person name="Xiang M."/>
            <person name="Wang W."/>
            <person name="Sun X."/>
            <person name="Che Y."/>
            <person name="Guo L."/>
            <person name="Liu G."/>
            <person name="Guo L."/>
            <person name="Wang C."/>
            <person name="Yin W.B."/>
            <person name="Stadler M."/>
            <person name="Zhang X."/>
            <person name="Liu X."/>
        </authorList>
    </citation>
    <scope>NUCLEOTIDE SEQUENCE [LARGE SCALE GENOMIC DNA]</scope>
    <source>
        <strain evidence="4">W106-1 / CGMCC3.15140</strain>
    </source>
</reference>
<dbReference type="GO" id="GO:0005886">
    <property type="term" value="C:plasma membrane"/>
    <property type="evidence" value="ECO:0007669"/>
    <property type="project" value="TreeGrafter"/>
</dbReference>
<feature type="transmembrane region" description="Helical" evidence="2">
    <location>
        <begin position="214"/>
        <end position="233"/>
    </location>
</feature>
<dbReference type="InterPro" id="IPR039261">
    <property type="entry name" value="FNR_nucleotide-bd"/>
</dbReference>
<dbReference type="RefSeq" id="XP_007832708.1">
    <property type="nucleotide sequence ID" value="XM_007834517.1"/>
</dbReference>
<feature type="transmembrane region" description="Helical" evidence="2">
    <location>
        <begin position="182"/>
        <end position="202"/>
    </location>
</feature>
<evidence type="ECO:0008006" key="5">
    <source>
        <dbReference type="Google" id="ProtNLM"/>
    </source>
</evidence>
<dbReference type="GO" id="GO:0015677">
    <property type="term" value="P:copper ion import"/>
    <property type="evidence" value="ECO:0007669"/>
    <property type="project" value="TreeGrafter"/>
</dbReference>
<keyword evidence="1" id="KW-0813">Transport</keyword>
<dbReference type="HOGENOM" id="CLU_474948_0_0_1"/>
<keyword evidence="2" id="KW-0472">Membrane</keyword>
<evidence type="ECO:0000256" key="1">
    <source>
        <dbReference type="ARBA" id="ARBA00022448"/>
    </source>
</evidence>
<organism evidence="3 4">
    <name type="scientific">Pestalotiopsis fici (strain W106-1 / CGMCC3.15140)</name>
    <dbReference type="NCBI Taxonomy" id="1229662"/>
    <lineage>
        <taxon>Eukaryota</taxon>
        <taxon>Fungi</taxon>
        <taxon>Dikarya</taxon>
        <taxon>Ascomycota</taxon>
        <taxon>Pezizomycotina</taxon>
        <taxon>Sordariomycetes</taxon>
        <taxon>Xylariomycetidae</taxon>
        <taxon>Amphisphaeriales</taxon>
        <taxon>Sporocadaceae</taxon>
        <taxon>Pestalotiopsis</taxon>
    </lineage>
</organism>
<feature type="transmembrane region" description="Helical" evidence="2">
    <location>
        <begin position="122"/>
        <end position="143"/>
    </location>
</feature>
<dbReference type="InParanoid" id="W3XDD0"/>
<evidence type="ECO:0000256" key="2">
    <source>
        <dbReference type="SAM" id="Phobius"/>
    </source>
</evidence>
<feature type="transmembrane region" description="Helical" evidence="2">
    <location>
        <begin position="155"/>
        <end position="175"/>
    </location>
</feature>
<proteinExistence type="predicted"/>
<sequence>MPSTLGFRLTFEVPHWYAIVSGTIIILLLFSRSRRRLSLRFAPWINRHVFMPLSLWHLTRLQVAQASAYLVLNVLTLSVFIRSAAEVGQRAAVLCTFNMIPLFTTGRVLATILNISIWTYDLWHNAIGLVVVVQGLIHGGISISTRSVQLRSYTVTGWVVSLTILLLLFTSVPIVRRRLKGLFGLLHGMLATASLATLAIHVLPLGLGTSTVQIFVAGALLLVGMCWRLLLLLRRGRATKIETIGASQDMSCVKVTLRDAIRPYPGMYFHLYLSGTPLRNRLAGTPTPAFFWSEGTAAKDIHFLVRDPSTKPLSMRLEGPYGNNLHLEEYDSVLLFAESTGVSSIMPYALHLLHRRRHDQREKERLQGPLRGGSQTNLARTIGKLSDVIFYGDKTRRVEFILALRTNDDIYWCREQLSELMNLGSSQQRLICGRIFTFQGDDLGMSIPHSLQDRWKIHTIGRMQLEQSFKVYLDACAFSPGSKVTVVSGSPAFANTVRQLVLNSSYTRMDFKETDFSPDVAHHSVRSVNLARGAQDPRRTSRVRLRNTPRIALSDIKVVHTKPLDGQTAHIYNA</sequence>
<dbReference type="GO" id="GO:0006879">
    <property type="term" value="P:intracellular iron ion homeostasis"/>
    <property type="evidence" value="ECO:0007669"/>
    <property type="project" value="TreeGrafter"/>
</dbReference>
<dbReference type="PANTHER" id="PTHR32361:SF9">
    <property type="entry name" value="FERRIC REDUCTASE TRANSMEMBRANE COMPONENT 3-RELATED"/>
    <property type="match status" value="1"/>
</dbReference>
<keyword evidence="2" id="KW-1133">Transmembrane helix</keyword>
<dbReference type="PANTHER" id="PTHR32361">
    <property type="entry name" value="FERRIC/CUPRIC REDUCTASE TRANSMEMBRANE COMPONENT"/>
    <property type="match status" value="1"/>
</dbReference>
<dbReference type="eggNOG" id="KOG0039">
    <property type="taxonomic scope" value="Eukaryota"/>
</dbReference>
<evidence type="ECO:0000313" key="3">
    <source>
        <dbReference type="EMBL" id="ETS84060.1"/>
    </source>
</evidence>
<keyword evidence="2" id="KW-0812">Transmembrane</keyword>
<dbReference type="Proteomes" id="UP000030651">
    <property type="component" value="Unassembled WGS sequence"/>
</dbReference>
<dbReference type="GO" id="GO:0006826">
    <property type="term" value="P:iron ion transport"/>
    <property type="evidence" value="ECO:0007669"/>
    <property type="project" value="TreeGrafter"/>
</dbReference>
<dbReference type="Gene3D" id="3.40.50.80">
    <property type="entry name" value="Nucleotide-binding domain of ferredoxin-NADP reductase (FNR) module"/>
    <property type="match status" value="1"/>
</dbReference>
<dbReference type="OrthoDB" id="5244652at2759"/>
<dbReference type="GO" id="GO:0000293">
    <property type="term" value="F:ferric-chelate reductase activity"/>
    <property type="evidence" value="ECO:0007669"/>
    <property type="project" value="TreeGrafter"/>
</dbReference>